<gene>
    <name evidence="1" type="ORF">JOF55_000444</name>
</gene>
<evidence type="ECO:0000313" key="2">
    <source>
        <dbReference type="Proteomes" id="UP001180845"/>
    </source>
</evidence>
<evidence type="ECO:0000313" key="1">
    <source>
        <dbReference type="EMBL" id="MDR7300263.1"/>
    </source>
</evidence>
<name>A0AAE3ZAQ4_9ACTN</name>
<proteinExistence type="predicted"/>
<protein>
    <submittedName>
        <fullName evidence="1">Uncharacterized protein</fullName>
    </submittedName>
</protein>
<reference evidence="1" key="1">
    <citation type="submission" date="2023-07" db="EMBL/GenBank/DDBJ databases">
        <title>Sequencing the genomes of 1000 actinobacteria strains.</title>
        <authorList>
            <person name="Klenk H.-P."/>
        </authorList>
    </citation>
    <scope>NUCLEOTIDE SEQUENCE</scope>
    <source>
        <strain evidence="1">DSM 45977</strain>
    </source>
</reference>
<comment type="caution">
    <text evidence="1">The sequence shown here is derived from an EMBL/GenBank/DDBJ whole genome shotgun (WGS) entry which is preliminary data.</text>
</comment>
<dbReference type="AlphaFoldDB" id="A0AAE3ZAQ4"/>
<sequence length="93" mass="10650">MAESVKVLQLGEREYAAEVHESNQTTEHRVLLTQDLLDALDMPEPDEQRFVAESVKYLLQRTPITALPHDIDLEGIQSEDLEFLPEMRARMTG</sequence>
<accession>A0AAE3ZAQ4</accession>
<dbReference type="RefSeq" id="WP_310268735.1">
    <property type="nucleotide sequence ID" value="NZ_JAVDXW010000001.1"/>
</dbReference>
<organism evidence="1 2">
    <name type="scientific">Haloactinomyces albus</name>
    <dbReference type="NCBI Taxonomy" id="1352928"/>
    <lineage>
        <taxon>Bacteria</taxon>
        <taxon>Bacillati</taxon>
        <taxon>Actinomycetota</taxon>
        <taxon>Actinomycetes</taxon>
        <taxon>Actinopolysporales</taxon>
        <taxon>Actinopolysporaceae</taxon>
        <taxon>Haloactinomyces</taxon>
    </lineage>
</organism>
<dbReference type="Proteomes" id="UP001180845">
    <property type="component" value="Unassembled WGS sequence"/>
</dbReference>
<keyword evidence="2" id="KW-1185">Reference proteome</keyword>
<dbReference type="EMBL" id="JAVDXW010000001">
    <property type="protein sequence ID" value="MDR7300263.1"/>
    <property type="molecule type" value="Genomic_DNA"/>
</dbReference>